<reference evidence="5 6" key="1">
    <citation type="submission" date="2017-04" db="EMBL/GenBank/DDBJ databases">
        <title>Accumulation and expression of multiple antibiotic resistance genes in Arcobacter cryaerophilus that thrives in sewage.</title>
        <authorList>
            <person name="Millar J.A."/>
            <person name="Raghavan R."/>
        </authorList>
    </citation>
    <scope>NUCLEOTIDE SEQUENCE [LARGE SCALE GENOMIC DNA]</scope>
    <source>
        <strain evidence="5 6">AZT-1</strain>
    </source>
</reference>
<dbReference type="UniPathway" id="UPA00079"/>
<dbReference type="SUPFAM" id="SSF53850">
    <property type="entry name" value="Periplasmic binding protein-like II"/>
    <property type="match status" value="1"/>
</dbReference>
<protein>
    <recommendedName>
        <fullName evidence="4">Chorismate dehydratase</fullName>
        <ecNumber evidence="4">4.2.1.151</ecNumber>
    </recommendedName>
    <alternativeName>
        <fullName evidence="4">Menaquinone biosynthetic enzyme MqnA</fullName>
    </alternativeName>
</protein>
<dbReference type="Gene3D" id="3.40.190.10">
    <property type="entry name" value="Periplasmic binding protein-like II"/>
    <property type="match status" value="2"/>
</dbReference>
<dbReference type="GO" id="GO:0016836">
    <property type="term" value="F:hydro-lyase activity"/>
    <property type="evidence" value="ECO:0007669"/>
    <property type="project" value="UniProtKB-UniRule"/>
</dbReference>
<dbReference type="Proteomes" id="UP000192599">
    <property type="component" value="Unassembled WGS sequence"/>
</dbReference>
<dbReference type="EMBL" id="LNTC01000150">
    <property type="protein sequence ID" value="OQR40929.1"/>
    <property type="molecule type" value="Genomic_DNA"/>
</dbReference>
<dbReference type="HAMAP" id="MF_00995">
    <property type="entry name" value="MqnA"/>
    <property type="match status" value="1"/>
</dbReference>
<gene>
    <name evidence="4" type="primary">mqnA</name>
    <name evidence="5" type="ORF">AS859_08750</name>
</gene>
<accession>A0A1V9VAQ8</accession>
<sequence length="221" mass="26016">MIFSKIDFINLLPFHIYIKKNIKSNQLKSSIEYKKSYPSKITNSFKKRKTHSAFISSIGSRNEKFLDFGIIARDYVDSVLILPNRKNKDDFQSKTSNALAKVLELDGEVIIGDKALKFYHDNKGEDFIDLAKQWQNRYNLPFVFSVLCYNKYGKRLKKLTKNFDKRKIKIPQYILEQYSKRSGISKKNILDYLTKIDYDIGYKEKRALKLFLKLTKQKGII</sequence>
<dbReference type="Pfam" id="PF02621">
    <property type="entry name" value="VitK2_biosynth"/>
    <property type="match status" value="1"/>
</dbReference>
<proteinExistence type="inferred from homology"/>
<dbReference type="EC" id="4.2.1.151" evidence="4"/>
<comment type="similarity">
    <text evidence="4">Belongs to the MqnA/MqnD family. MqnA subfamily.</text>
</comment>
<evidence type="ECO:0000256" key="2">
    <source>
        <dbReference type="ARBA" id="ARBA00022428"/>
    </source>
</evidence>
<dbReference type="InterPro" id="IPR030868">
    <property type="entry name" value="MqnA"/>
</dbReference>
<dbReference type="AlphaFoldDB" id="A0A1V9VAQ8"/>
<dbReference type="InterPro" id="IPR003773">
    <property type="entry name" value="Menaquinone_biosynth"/>
</dbReference>
<name>A0A1V9VAQ8_9BACT</name>
<comment type="function">
    <text evidence="4">Catalyzes the dehydration of chorismate into 3-[(1-carboxyvinyl)oxy]benzoate, a step in the biosynthesis of menaquinone (MK, vitamin K2).</text>
</comment>
<organism evidence="5 6">
    <name type="scientific">Aliarcobacter cryaerophilus</name>
    <dbReference type="NCBI Taxonomy" id="28198"/>
    <lineage>
        <taxon>Bacteria</taxon>
        <taxon>Pseudomonadati</taxon>
        <taxon>Campylobacterota</taxon>
        <taxon>Epsilonproteobacteria</taxon>
        <taxon>Campylobacterales</taxon>
        <taxon>Arcobacteraceae</taxon>
        <taxon>Aliarcobacter</taxon>
    </lineage>
</organism>
<evidence type="ECO:0000256" key="1">
    <source>
        <dbReference type="ARBA" id="ARBA00004863"/>
    </source>
</evidence>
<evidence type="ECO:0000256" key="4">
    <source>
        <dbReference type="HAMAP-Rule" id="MF_00995"/>
    </source>
</evidence>
<dbReference type="PANTHER" id="PTHR37690">
    <property type="entry name" value="CHORISMATE DEHYDRATASE"/>
    <property type="match status" value="1"/>
</dbReference>
<comment type="catalytic activity">
    <reaction evidence="4">
        <text>chorismate = 3-[(1-carboxyvinyl)-oxy]benzoate + H2O</text>
        <dbReference type="Rhea" id="RHEA:40051"/>
        <dbReference type="ChEBI" id="CHEBI:15377"/>
        <dbReference type="ChEBI" id="CHEBI:29748"/>
        <dbReference type="ChEBI" id="CHEBI:76981"/>
        <dbReference type="EC" id="4.2.1.151"/>
    </reaction>
</comment>
<evidence type="ECO:0000313" key="5">
    <source>
        <dbReference type="EMBL" id="OQR40929.1"/>
    </source>
</evidence>
<keyword evidence="2 4" id="KW-0474">Menaquinone biosynthesis</keyword>
<comment type="pathway">
    <text evidence="1 4">Quinol/quinone metabolism; menaquinone biosynthesis.</text>
</comment>
<dbReference type="PANTHER" id="PTHR37690:SF1">
    <property type="entry name" value="CHORISMATE DEHYDRATASE"/>
    <property type="match status" value="1"/>
</dbReference>
<evidence type="ECO:0000256" key="3">
    <source>
        <dbReference type="ARBA" id="ARBA00023239"/>
    </source>
</evidence>
<keyword evidence="3 4" id="KW-0456">Lyase</keyword>
<evidence type="ECO:0000313" key="6">
    <source>
        <dbReference type="Proteomes" id="UP000192599"/>
    </source>
</evidence>
<dbReference type="GO" id="GO:0009234">
    <property type="term" value="P:menaquinone biosynthetic process"/>
    <property type="evidence" value="ECO:0007669"/>
    <property type="project" value="UniProtKB-UniRule"/>
</dbReference>
<comment type="caution">
    <text evidence="5">The sequence shown here is derived from an EMBL/GenBank/DDBJ whole genome shotgun (WGS) entry which is preliminary data.</text>
</comment>